<dbReference type="Pfam" id="PF13912">
    <property type="entry name" value="zf-C2H2_6"/>
    <property type="match status" value="1"/>
</dbReference>
<feature type="domain" description="C2H2-type" evidence="9">
    <location>
        <begin position="209"/>
        <end position="233"/>
    </location>
</feature>
<protein>
    <submittedName>
        <fullName evidence="11 12">Zinc finger protein 181 isoform X1</fullName>
    </submittedName>
</protein>
<evidence type="ECO:0000313" key="12">
    <source>
        <dbReference type="RefSeq" id="XP_018335994.1"/>
    </source>
</evidence>
<dbReference type="Proteomes" id="UP000192223">
    <property type="component" value="Unplaced"/>
</dbReference>
<evidence type="ECO:0000256" key="7">
    <source>
        <dbReference type="ARBA" id="ARBA00023242"/>
    </source>
</evidence>
<keyword evidence="2" id="KW-0479">Metal-binding</keyword>
<dbReference type="GeneID" id="108744628"/>
<dbReference type="InterPro" id="IPR051061">
    <property type="entry name" value="Zinc_finger_trans_reg"/>
</dbReference>
<keyword evidence="5" id="KW-0805">Transcription regulation</keyword>
<evidence type="ECO:0000256" key="5">
    <source>
        <dbReference type="ARBA" id="ARBA00023015"/>
    </source>
</evidence>
<keyword evidence="7" id="KW-0539">Nucleus</keyword>
<dbReference type="PANTHER" id="PTHR46179">
    <property type="entry name" value="ZINC FINGER PROTEIN"/>
    <property type="match status" value="1"/>
</dbReference>
<dbReference type="AlphaFoldDB" id="A0A1W4XJ38"/>
<feature type="domain" description="C2H2-type" evidence="9">
    <location>
        <begin position="269"/>
        <end position="299"/>
    </location>
</feature>
<dbReference type="GO" id="GO:0008270">
    <property type="term" value="F:zinc ion binding"/>
    <property type="evidence" value="ECO:0007669"/>
    <property type="project" value="UniProtKB-KW"/>
</dbReference>
<keyword evidence="4" id="KW-0862">Zinc</keyword>
<name>A0A1W4XJ38_AGRPL</name>
<feature type="domain" description="C2H2-type" evidence="9">
    <location>
        <begin position="241"/>
        <end position="268"/>
    </location>
</feature>
<dbReference type="SUPFAM" id="SSF57667">
    <property type="entry name" value="beta-beta-alpha zinc fingers"/>
    <property type="match status" value="1"/>
</dbReference>
<dbReference type="PANTHER" id="PTHR46179:SF13">
    <property type="entry name" value="C2H2-TYPE DOMAIN-CONTAINING PROTEIN"/>
    <property type="match status" value="1"/>
</dbReference>
<dbReference type="Gene3D" id="3.30.160.60">
    <property type="entry name" value="Classic Zinc Finger"/>
    <property type="match status" value="2"/>
</dbReference>
<dbReference type="InterPro" id="IPR013087">
    <property type="entry name" value="Znf_C2H2_type"/>
</dbReference>
<comment type="subcellular location">
    <subcellularLocation>
        <location evidence="1">Nucleus</location>
    </subcellularLocation>
</comment>
<dbReference type="InterPro" id="IPR036236">
    <property type="entry name" value="Znf_C2H2_sf"/>
</dbReference>
<evidence type="ECO:0000259" key="9">
    <source>
        <dbReference type="PROSITE" id="PS50157"/>
    </source>
</evidence>
<dbReference type="RefSeq" id="XP_018335994.1">
    <property type="nucleotide sequence ID" value="XM_018480492.1"/>
</dbReference>
<keyword evidence="10" id="KW-1185">Reference proteome</keyword>
<evidence type="ECO:0000256" key="3">
    <source>
        <dbReference type="ARBA" id="ARBA00022771"/>
    </source>
</evidence>
<evidence type="ECO:0000256" key="6">
    <source>
        <dbReference type="ARBA" id="ARBA00023163"/>
    </source>
</evidence>
<dbReference type="SMART" id="SM00355">
    <property type="entry name" value="ZnF_C2H2"/>
    <property type="match status" value="4"/>
</dbReference>
<reference evidence="11 12" key="1">
    <citation type="submission" date="2025-04" db="UniProtKB">
        <authorList>
            <consortium name="RefSeq"/>
        </authorList>
    </citation>
    <scope>IDENTIFICATION</scope>
    <source>
        <tissue evidence="11 12">Entire body</tissue>
    </source>
</reference>
<evidence type="ECO:0000256" key="2">
    <source>
        <dbReference type="ARBA" id="ARBA00022723"/>
    </source>
</evidence>
<organism evidence="10 12">
    <name type="scientific">Agrilus planipennis</name>
    <name type="common">Emerald ash borer</name>
    <name type="synonym">Agrilus marcopoli</name>
    <dbReference type="NCBI Taxonomy" id="224129"/>
    <lineage>
        <taxon>Eukaryota</taxon>
        <taxon>Metazoa</taxon>
        <taxon>Ecdysozoa</taxon>
        <taxon>Arthropoda</taxon>
        <taxon>Hexapoda</taxon>
        <taxon>Insecta</taxon>
        <taxon>Pterygota</taxon>
        <taxon>Neoptera</taxon>
        <taxon>Endopterygota</taxon>
        <taxon>Coleoptera</taxon>
        <taxon>Polyphaga</taxon>
        <taxon>Elateriformia</taxon>
        <taxon>Buprestoidea</taxon>
        <taxon>Buprestidae</taxon>
        <taxon>Agrilinae</taxon>
        <taxon>Agrilus</taxon>
    </lineage>
</organism>
<accession>A0A1W4XJ38</accession>
<gene>
    <name evidence="11 12" type="primary">LOC108744628</name>
</gene>
<dbReference type="GO" id="GO:0005634">
    <property type="term" value="C:nucleus"/>
    <property type="evidence" value="ECO:0007669"/>
    <property type="project" value="UniProtKB-SubCell"/>
</dbReference>
<dbReference type="OrthoDB" id="6754605at2759"/>
<keyword evidence="3 8" id="KW-0863">Zinc-finger</keyword>
<dbReference type="KEGG" id="apln:108744628"/>
<dbReference type="STRING" id="224129.A0A1W4XJ38"/>
<sequence>MSENREKRTNESFFIQSDSVRFKVPENEPIAVPPLIEEGLPDQVYSVHQPVLMNHYPILQNYLTDGVQQPTVVQSQNDQKLVYLIVPSDSSQTDNLQLKDVQTVPTLLVLPKELQNSANEVQYVIQTSDVSNDHVNYNNTNQDSEITIIEPNVENKPQSDNATDQQYVYVSTDYKESEKNIAKNSAPALENNSKVNLGQKKFYSYKNQYKCEYDGCGELFASVYEKKNHAEVHLFPENTEFKCSICNATFSKAIERNKHIDSHSVAETYRCKSCQKSFPYYTALVKHIDEQKCSTGKSLSCHFCGAKFLNQKDLEKHQKVSIKMCVCKTKVCGESAFISHSGTCSSYLQKKNKLKKGHILRN</sequence>
<evidence type="ECO:0000313" key="11">
    <source>
        <dbReference type="RefSeq" id="XP_018335992.1"/>
    </source>
</evidence>
<keyword evidence="6" id="KW-0804">Transcription</keyword>
<dbReference type="PROSITE" id="PS50157">
    <property type="entry name" value="ZINC_FINGER_C2H2_2"/>
    <property type="match status" value="3"/>
</dbReference>
<evidence type="ECO:0000256" key="8">
    <source>
        <dbReference type="PROSITE-ProRule" id="PRU00042"/>
    </source>
</evidence>
<evidence type="ECO:0000256" key="1">
    <source>
        <dbReference type="ARBA" id="ARBA00004123"/>
    </source>
</evidence>
<proteinExistence type="predicted"/>
<evidence type="ECO:0000256" key="4">
    <source>
        <dbReference type="ARBA" id="ARBA00022833"/>
    </source>
</evidence>
<evidence type="ECO:0000313" key="10">
    <source>
        <dbReference type="Proteomes" id="UP000192223"/>
    </source>
</evidence>
<dbReference type="GO" id="GO:0006357">
    <property type="term" value="P:regulation of transcription by RNA polymerase II"/>
    <property type="evidence" value="ECO:0007669"/>
    <property type="project" value="TreeGrafter"/>
</dbReference>
<dbReference type="RefSeq" id="XP_018335992.1">
    <property type="nucleotide sequence ID" value="XM_018480490.1"/>
</dbReference>
<dbReference type="PROSITE" id="PS00028">
    <property type="entry name" value="ZINC_FINGER_C2H2_1"/>
    <property type="match status" value="2"/>
</dbReference>